<sequence length="130" mass="14712">MLEQAPHDSSVECLPLLSRFQEAKDPPLKVEESTLRGGGEERFTVALNIGLPGYHSDPHPQHLPHKSEVLDEIKEPPEKAPECKKTWPPLHEHGYPLYMDQQKRFWIPTPAQILVGAMHSLNAHKPDFGI</sequence>
<protein>
    <submittedName>
        <fullName evidence="1">Uncharacterized protein</fullName>
    </submittedName>
</protein>
<evidence type="ECO:0000313" key="2">
    <source>
        <dbReference type="Proteomes" id="UP001345219"/>
    </source>
</evidence>
<dbReference type="EMBL" id="JAXIOK010000010">
    <property type="protein sequence ID" value="KAK4760563.1"/>
    <property type="molecule type" value="Genomic_DNA"/>
</dbReference>
<comment type="caution">
    <text evidence="1">The sequence shown here is derived from an EMBL/GenBank/DDBJ whole genome shotgun (WGS) entry which is preliminary data.</text>
</comment>
<proteinExistence type="predicted"/>
<gene>
    <name evidence="1" type="ORF">SAY87_005456</name>
</gene>
<evidence type="ECO:0000313" key="1">
    <source>
        <dbReference type="EMBL" id="KAK4760563.1"/>
    </source>
</evidence>
<dbReference type="Proteomes" id="UP001345219">
    <property type="component" value="Chromosome 5"/>
</dbReference>
<organism evidence="1 2">
    <name type="scientific">Trapa incisa</name>
    <dbReference type="NCBI Taxonomy" id="236973"/>
    <lineage>
        <taxon>Eukaryota</taxon>
        <taxon>Viridiplantae</taxon>
        <taxon>Streptophyta</taxon>
        <taxon>Embryophyta</taxon>
        <taxon>Tracheophyta</taxon>
        <taxon>Spermatophyta</taxon>
        <taxon>Magnoliopsida</taxon>
        <taxon>eudicotyledons</taxon>
        <taxon>Gunneridae</taxon>
        <taxon>Pentapetalae</taxon>
        <taxon>rosids</taxon>
        <taxon>malvids</taxon>
        <taxon>Myrtales</taxon>
        <taxon>Lythraceae</taxon>
        <taxon>Trapa</taxon>
    </lineage>
</organism>
<accession>A0AAN7Q745</accession>
<keyword evidence="2" id="KW-1185">Reference proteome</keyword>
<name>A0AAN7Q745_9MYRT</name>
<dbReference type="AlphaFoldDB" id="A0AAN7Q745"/>
<reference evidence="1 2" key="1">
    <citation type="journal article" date="2023" name="Hortic Res">
        <title>Pangenome of water caltrop reveals structural variations and asymmetric subgenome divergence after allopolyploidization.</title>
        <authorList>
            <person name="Zhang X."/>
            <person name="Chen Y."/>
            <person name="Wang L."/>
            <person name="Yuan Y."/>
            <person name="Fang M."/>
            <person name="Shi L."/>
            <person name="Lu R."/>
            <person name="Comes H.P."/>
            <person name="Ma Y."/>
            <person name="Chen Y."/>
            <person name="Huang G."/>
            <person name="Zhou Y."/>
            <person name="Zheng Z."/>
            <person name="Qiu Y."/>
        </authorList>
    </citation>
    <scope>NUCLEOTIDE SEQUENCE [LARGE SCALE GENOMIC DNA]</scope>
    <source>
        <tissue evidence="1">Roots</tissue>
    </source>
</reference>